<proteinExistence type="predicted"/>
<dbReference type="EMBL" id="AZFX01000003">
    <property type="protein sequence ID" value="KRM13771.1"/>
    <property type="molecule type" value="Genomic_DNA"/>
</dbReference>
<dbReference type="Proteomes" id="UP000051315">
    <property type="component" value="Unassembled WGS sequence"/>
</dbReference>
<evidence type="ECO:0000256" key="1">
    <source>
        <dbReference type="ARBA" id="ARBA00022448"/>
    </source>
</evidence>
<evidence type="ECO:0000256" key="2">
    <source>
        <dbReference type="ARBA" id="ARBA00022741"/>
    </source>
</evidence>
<dbReference type="GO" id="GO:0016887">
    <property type="term" value="F:ATP hydrolysis activity"/>
    <property type="evidence" value="ECO:0007669"/>
    <property type="project" value="InterPro"/>
</dbReference>
<keyword evidence="1" id="KW-0813">Transport</keyword>
<dbReference type="SUPFAM" id="SSF52540">
    <property type="entry name" value="P-loop containing nucleoside triphosphate hydrolases"/>
    <property type="match status" value="1"/>
</dbReference>
<evidence type="ECO:0000313" key="5">
    <source>
        <dbReference type="EMBL" id="KRM13771.1"/>
    </source>
</evidence>
<dbReference type="PANTHER" id="PTHR42939">
    <property type="entry name" value="ABC TRANSPORTER ATP-BINDING PROTEIN ALBC-RELATED"/>
    <property type="match status" value="1"/>
</dbReference>
<dbReference type="InterPro" id="IPR027417">
    <property type="entry name" value="P-loop_NTPase"/>
</dbReference>
<dbReference type="STRING" id="1423735.FC15_GL000941"/>
<protein>
    <submittedName>
        <fullName evidence="5">ABC-type uncharacterized transport system, ATPase component</fullName>
    </submittedName>
</protein>
<dbReference type="OrthoDB" id="1689883at2"/>
<evidence type="ECO:0000256" key="3">
    <source>
        <dbReference type="ARBA" id="ARBA00022840"/>
    </source>
</evidence>
<gene>
    <name evidence="5" type="ORF">FC15_GL000941</name>
</gene>
<organism evidence="5 6">
    <name type="scientific">Lapidilactobacillus concavus DSM 17758</name>
    <dbReference type="NCBI Taxonomy" id="1423735"/>
    <lineage>
        <taxon>Bacteria</taxon>
        <taxon>Bacillati</taxon>
        <taxon>Bacillota</taxon>
        <taxon>Bacilli</taxon>
        <taxon>Lactobacillales</taxon>
        <taxon>Lactobacillaceae</taxon>
        <taxon>Lapidilactobacillus</taxon>
    </lineage>
</organism>
<feature type="domain" description="ABC transporter" evidence="4">
    <location>
        <begin position="3"/>
        <end position="232"/>
    </location>
</feature>
<accession>A0A0R1WDR3</accession>
<name>A0A0R1WDR3_9LACO</name>
<reference evidence="5 6" key="1">
    <citation type="journal article" date="2015" name="Genome Announc.">
        <title>Expanding the biotechnology potential of lactobacilli through comparative genomics of 213 strains and associated genera.</title>
        <authorList>
            <person name="Sun Z."/>
            <person name="Harris H.M."/>
            <person name="McCann A."/>
            <person name="Guo C."/>
            <person name="Argimon S."/>
            <person name="Zhang W."/>
            <person name="Yang X."/>
            <person name="Jeffery I.B."/>
            <person name="Cooney J.C."/>
            <person name="Kagawa T.F."/>
            <person name="Liu W."/>
            <person name="Song Y."/>
            <person name="Salvetti E."/>
            <person name="Wrobel A."/>
            <person name="Rasinkangas P."/>
            <person name="Parkhill J."/>
            <person name="Rea M.C."/>
            <person name="O'Sullivan O."/>
            <person name="Ritari J."/>
            <person name="Douillard F.P."/>
            <person name="Paul Ross R."/>
            <person name="Yang R."/>
            <person name="Briner A.E."/>
            <person name="Felis G.E."/>
            <person name="de Vos W.M."/>
            <person name="Barrangou R."/>
            <person name="Klaenhammer T.R."/>
            <person name="Caufield P.W."/>
            <person name="Cui Y."/>
            <person name="Zhang H."/>
            <person name="O'Toole P.W."/>
        </authorList>
    </citation>
    <scope>NUCLEOTIDE SEQUENCE [LARGE SCALE GENOMIC DNA]</scope>
    <source>
        <strain evidence="5 6">DSM 17758</strain>
    </source>
</reference>
<keyword evidence="6" id="KW-1185">Reference proteome</keyword>
<dbReference type="PATRIC" id="fig|1423735.3.peg.979"/>
<dbReference type="AlphaFoldDB" id="A0A0R1WDR3"/>
<dbReference type="InterPro" id="IPR003593">
    <property type="entry name" value="AAA+_ATPase"/>
</dbReference>
<dbReference type="SMART" id="SM00382">
    <property type="entry name" value="AAA"/>
    <property type="match status" value="1"/>
</dbReference>
<evidence type="ECO:0000313" key="6">
    <source>
        <dbReference type="Proteomes" id="UP000051315"/>
    </source>
</evidence>
<dbReference type="Gene3D" id="3.40.50.300">
    <property type="entry name" value="P-loop containing nucleotide triphosphate hydrolases"/>
    <property type="match status" value="1"/>
</dbReference>
<dbReference type="GO" id="GO:0005524">
    <property type="term" value="F:ATP binding"/>
    <property type="evidence" value="ECO:0007669"/>
    <property type="project" value="UniProtKB-KW"/>
</dbReference>
<dbReference type="InterPro" id="IPR051782">
    <property type="entry name" value="ABC_Transporter_VariousFunc"/>
</dbReference>
<comment type="caution">
    <text evidence="5">The sequence shown here is derived from an EMBL/GenBank/DDBJ whole genome shotgun (WGS) entry which is preliminary data.</text>
</comment>
<evidence type="ECO:0000259" key="4">
    <source>
        <dbReference type="PROSITE" id="PS50893"/>
    </source>
</evidence>
<dbReference type="PANTHER" id="PTHR42939:SF1">
    <property type="entry name" value="ABC TRANSPORTER ATP-BINDING PROTEIN ALBC-RELATED"/>
    <property type="match status" value="1"/>
</dbReference>
<dbReference type="PROSITE" id="PS50893">
    <property type="entry name" value="ABC_TRANSPORTER_2"/>
    <property type="match status" value="1"/>
</dbReference>
<sequence>MELVVKDLTKAFNDQVVLDRVNYTFESGKIYGLLGRNGAGKTTLFNCIAKDLTWNNGEILMGENEQDWHDYNPLDISYVYATPHLPSFLTGLEFITYFMAVNRERLRDPDISAKAHLTQVGIDQKAQTRLLRDYSTGMQNKVQMLVSLIVNPPVLLLDEPLTSFDPVAAKQMKDFILSLKKDAIIIFSTHILELAQELCDEIVLLHDHQLQPVDSKHIHTSYFEARVVSMLSDKTDSEASADED</sequence>
<dbReference type="RefSeq" id="WP_057822925.1">
    <property type="nucleotide sequence ID" value="NZ_AZFX01000003.1"/>
</dbReference>
<dbReference type="Pfam" id="PF00005">
    <property type="entry name" value="ABC_tran"/>
    <property type="match status" value="1"/>
</dbReference>
<dbReference type="CDD" id="cd03230">
    <property type="entry name" value="ABC_DR_subfamily_A"/>
    <property type="match status" value="1"/>
</dbReference>
<keyword evidence="2" id="KW-0547">Nucleotide-binding</keyword>
<keyword evidence="3" id="KW-0067">ATP-binding</keyword>
<dbReference type="InterPro" id="IPR003439">
    <property type="entry name" value="ABC_transporter-like_ATP-bd"/>
</dbReference>